<feature type="signal peptide" evidence="1">
    <location>
        <begin position="1"/>
        <end position="19"/>
    </location>
</feature>
<evidence type="ECO:0000313" key="3">
    <source>
        <dbReference type="Proteomes" id="UP000605676"/>
    </source>
</evidence>
<comment type="caution">
    <text evidence="2">The sequence shown here is derived from an EMBL/GenBank/DDBJ whole genome shotgun (WGS) entry which is preliminary data.</text>
</comment>
<proteinExistence type="predicted"/>
<reference evidence="2 3" key="1">
    <citation type="submission" date="2021-01" db="EMBL/GenBank/DDBJ databases">
        <title>Carboxyliciviraga sp.nov., isolated from coastal sediments.</title>
        <authorList>
            <person name="Lu D."/>
            <person name="Zhang T."/>
        </authorList>
    </citation>
    <scope>NUCLEOTIDE SEQUENCE [LARGE SCALE GENOMIC DNA]</scope>
    <source>
        <strain evidence="2 3">N1Y132</strain>
    </source>
</reference>
<evidence type="ECO:0000256" key="1">
    <source>
        <dbReference type="SAM" id="SignalP"/>
    </source>
</evidence>
<keyword evidence="3" id="KW-1185">Reference proteome</keyword>
<organism evidence="2 3">
    <name type="scientific">Carboxylicivirga marina</name>
    <dbReference type="NCBI Taxonomy" id="2800988"/>
    <lineage>
        <taxon>Bacteria</taxon>
        <taxon>Pseudomonadati</taxon>
        <taxon>Bacteroidota</taxon>
        <taxon>Bacteroidia</taxon>
        <taxon>Marinilabiliales</taxon>
        <taxon>Marinilabiliaceae</taxon>
        <taxon>Carboxylicivirga</taxon>
    </lineage>
</organism>
<sequence>MKNLVLMVLVVLLCGTAIAQEKKSKKSKKYKKVESIYPVYLELCELNEEQKTALYSLLINRQNELTECKKEYKNKGEEASKALVEIRKSYLVKMEELIGQENMTKMQEYKSSQIRMGMKELEASL</sequence>
<dbReference type="Proteomes" id="UP000605676">
    <property type="component" value="Unassembled WGS sequence"/>
</dbReference>
<keyword evidence="1" id="KW-0732">Signal</keyword>
<feature type="chain" id="PRO_5046345495" evidence="1">
    <location>
        <begin position="20"/>
        <end position="125"/>
    </location>
</feature>
<protein>
    <submittedName>
        <fullName evidence="2">Uncharacterized protein</fullName>
    </submittedName>
</protein>
<dbReference type="EMBL" id="JAENRR010000017">
    <property type="protein sequence ID" value="MBK3517507.1"/>
    <property type="molecule type" value="Genomic_DNA"/>
</dbReference>
<dbReference type="RefSeq" id="WP_200464737.1">
    <property type="nucleotide sequence ID" value="NZ_JAENRR010000017.1"/>
</dbReference>
<name>A0ABS1HIX6_9BACT</name>
<gene>
    <name evidence="2" type="ORF">JIV24_09180</name>
</gene>
<accession>A0ABS1HIX6</accession>
<evidence type="ECO:0000313" key="2">
    <source>
        <dbReference type="EMBL" id="MBK3517507.1"/>
    </source>
</evidence>